<name>A0A0P0XDL3_ORYSJ</name>
<proteinExistence type="predicted"/>
<reference evidence="3" key="1">
    <citation type="journal article" date="2005" name="Nature">
        <title>The map-based sequence of the rice genome.</title>
        <authorList>
            <consortium name="International rice genome sequencing project (IRGSP)"/>
            <person name="Matsumoto T."/>
            <person name="Wu J."/>
            <person name="Kanamori H."/>
            <person name="Katayose Y."/>
            <person name="Fujisawa M."/>
            <person name="Namiki N."/>
            <person name="Mizuno H."/>
            <person name="Yamamoto K."/>
            <person name="Antonio B.A."/>
            <person name="Baba T."/>
            <person name="Sakata K."/>
            <person name="Nagamura Y."/>
            <person name="Aoki H."/>
            <person name="Arikawa K."/>
            <person name="Arita K."/>
            <person name="Bito T."/>
            <person name="Chiden Y."/>
            <person name="Fujitsuka N."/>
            <person name="Fukunaka R."/>
            <person name="Hamada M."/>
            <person name="Harada C."/>
            <person name="Hayashi A."/>
            <person name="Hijishita S."/>
            <person name="Honda M."/>
            <person name="Hosokawa S."/>
            <person name="Ichikawa Y."/>
            <person name="Idonuma A."/>
            <person name="Iijima M."/>
            <person name="Ikeda M."/>
            <person name="Ikeno M."/>
            <person name="Ito K."/>
            <person name="Ito S."/>
            <person name="Ito T."/>
            <person name="Ito Y."/>
            <person name="Ito Y."/>
            <person name="Iwabuchi A."/>
            <person name="Kamiya K."/>
            <person name="Karasawa W."/>
            <person name="Kurita K."/>
            <person name="Katagiri S."/>
            <person name="Kikuta A."/>
            <person name="Kobayashi H."/>
            <person name="Kobayashi N."/>
            <person name="Machita K."/>
            <person name="Maehara T."/>
            <person name="Masukawa M."/>
            <person name="Mizubayashi T."/>
            <person name="Mukai Y."/>
            <person name="Nagasaki H."/>
            <person name="Nagata Y."/>
            <person name="Naito S."/>
            <person name="Nakashima M."/>
            <person name="Nakama Y."/>
            <person name="Nakamichi Y."/>
            <person name="Nakamura M."/>
            <person name="Meguro A."/>
            <person name="Negishi M."/>
            <person name="Ohta I."/>
            <person name="Ohta T."/>
            <person name="Okamoto M."/>
            <person name="Ono N."/>
            <person name="Saji S."/>
            <person name="Sakaguchi M."/>
            <person name="Sakai K."/>
            <person name="Shibata M."/>
            <person name="Shimokawa T."/>
            <person name="Song J."/>
            <person name="Takazaki Y."/>
            <person name="Terasawa K."/>
            <person name="Tsugane M."/>
            <person name="Tsuji K."/>
            <person name="Ueda S."/>
            <person name="Waki K."/>
            <person name="Yamagata H."/>
            <person name="Yamamoto M."/>
            <person name="Yamamoto S."/>
            <person name="Yamane H."/>
            <person name="Yoshiki S."/>
            <person name="Yoshihara R."/>
            <person name="Yukawa K."/>
            <person name="Zhong H."/>
            <person name="Yano M."/>
            <person name="Yuan Q."/>
            <person name="Ouyang S."/>
            <person name="Liu J."/>
            <person name="Jones K.M."/>
            <person name="Gansberger K."/>
            <person name="Moffat K."/>
            <person name="Hill J."/>
            <person name="Bera J."/>
            <person name="Fadrosh D."/>
            <person name="Jin S."/>
            <person name="Johri S."/>
            <person name="Kim M."/>
            <person name="Overton L."/>
            <person name="Reardon M."/>
            <person name="Tsitrin T."/>
            <person name="Vuong H."/>
            <person name="Weaver B."/>
            <person name="Ciecko A."/>
            <person name="Tallon L."/>
            <person name="Jackson J."/>
            <person name="Pai G."/>
            <person name="Aken S.V."/>
            <person name="Utterback T."/>
            <person name="Reidmuller S."/>
            <person name="Feldblyum T."/>
            <person name="Hsiao J."/>
            <person name="Zismann V."/>
            <person name="Iobst S."/>
            <person name="de Vazeille A.R."/>
            <person name="Buell C.R."/>
            <person name="Ying K."/>
            <person name="Li Y."/>
            <person name="Lu T."/>
            <person name="Huang Y."/>
            <person name="Zhao Q."/>
            <person name="Feng Q."/>
            <person name="Zhang L."/>
            <person name="Zhu J."/>
            <person name="Weng Q."/>
            <person name="Mu J."/>
            <person name="Lu Y."/>
            <person name="Fan D."/>
            <person name="Liu Y."/>
            <person name="Guan J."/>
            <person name="Zhang Y."/>
            <person name="Yu S."/>
            <person name="Liu X."/>
            <person name="Zhang Y."/>
            <person name="Hong G."/>
            <person name="Han B."/>
            <person name="Choisne N."/>
            <person name="Demange N."/>
            <person name="Orjeda G."/>
            <person name="Samain S."/>
            <person name="Cattolico L."/>
            <person name="Pelletier E."/>
            <person name="Couloux A."/>
            <person name="Segurens B."/>
            <person name="Wincker P."/>
            <person name="D'Hont A."/>
            <person name="Scarpelli C."/>
            <person name="Weissenbach J."/>
            <person name="Salanoubat M."/>
            <person name="Quetier F."/>
            <person name="Yu Y."/>
            <person name="Kim H.R."/>
            <person name="Rambo T."/>
            <person name="Currie J."/>
            <person name="Collura K."/>
            <person name="Luo M."/>
            <person name="Yang T."/>
            <person name="Ammiraju J.S.S."/>
            <person name="Engler F."/>
            <person name="Soderlund C."/>
            <person name="Wing R.A."/>
            <person name="Palmer L.E."/>
            <person name="de la Bastide M."/>
            <person name="Spiegel L."/>
            <person name="Nascimento L."/>
            <person name="Zutavern T."/>
            <person name="O'Shaughnessy A."/>
            <person name="Dike S."/>
            <person name="Dedhia N."/>
            <person name="Preston R."/>
            <person name="Balija V."/>
            <person name="McCombie W.R."/>
            <person name="Chow T."/>
            <person name="Chen H."/>
            <person name="Chung M."/>
            <person name="Chen C."/>
            <person name="Shaw J."/>
            <person name="Wu H."/>
            <person name="Hsiao K."/>
            <person name="Chao Y."/>
            <person name="Chu M."/>
            <person name="Cheng C."/>
            <person name="Hour A."/>
            <person name="Lee P."/>
            <person name="Lin S."/>
            <person name="Lin Y."/>
            <person name="Liou J."/>
            <person name="Liu S."/>
            <person name="Hsing Y."/>
            <person name="Raghuvanshi S."/>
            <person name="Mohanty A."/>
            <person name="Bharti A.K."/>
            <person name="Gaur A."/>
            <person name="Gupta V."/>
            <person name="Kumar D."/>
            <person name="Ravi V."/>
            <person name="Vij S."/>
            <person name="Kapur A."/>
            <person name="Khurana P."/>
            <person name="Khurana P."/>
            <person name="Khurana J.P."/>
            <person name="Tyagi A.K."/>
            <person name="Gaikwad K."/>
            <person name="Singh A."/>
            <person name="Dalal V."/>
            <person name="Srivastava S."/>
            <person name="Dixit A."/>
            <person name="Pal A.K."/>
            <person name="Ghazi I.A."/>
            <person name="Yadav M."/>
            <person name="Pandit A."/>
            <person name="Bhargava A."/>
            <person name="Sureshbabu K."/>
            <person name="Batra K."/>
            <person name="Sharma T.R."/>
            <person name="Mohapatra T."/>
            <person name="Singh N.K."/>
            <person name="Messing J."/>
            <person name="Nelson A.B."/>
            <person name="Fuks G."/>
            <person name="Kavchok S."/>
            <person name="Keizer G."/>
            <person name="Linton E."/>
            <person name="Llaca V."/>
            <person name="Song R."/>
            <person name="Tanyolac B."/>
            <person name="Young S."/>
            <person name="Ho-Il K."/>
            <person name="Hahn J.H."/>
            <person name="Sangsakoo G."/>
            <person name="Vanavichit A."/>
            <person name="de Mattos Luiz.A.T."/>
            <person name="Zimmer P.D."/>
            <person name="Malone G."/>
            <person name="Dellagostin O."/>
            <person name="de Oliveira A.C."/>
            <person name="Bevan M."/>
            <person name="Bancroft I."/>
            <person name="Minx P."/>
            <person name="Cordum H."/>
            <person name="Wilson R."/>
            <person name="Cheng Z."/>
            <person name="Jin W."/>
            <person name="Jiang J."/>
            <person name="Leong S.A."/>
            <person name="Iwama H."/>
            <person name="Gojobori T."/>
            <person name="Itoh T."/>
            <person name="Niimura Y."/>
            <person name="Fujii Y."/>
            <person name="Habara T."/>
            <person name="Sakai H."/>
            <person name="Sato Y."/>
            <person name="Wilson G."/>
            <person name="Kumar K."/>
            <person name="McCouch S."/>
            <person name="Juretic N."/>
            <person name="Hoen D."/>
            <person name="Wright S."/>
            <person name="Bruskiewich R."/>
            <person name="Bureau T."/>
            <person name="Miyao A."/>
            <person name="Hirochika H."/>
            <person name="Nishikawa T."/>
            <person name="Kadowaki K."/>
            <person name="Sugiura M."/>
            <person name="Burr B."/>
            <person name="Sasaki T."/>
        </authorList>
    </citation>
    <scope>NUCLEOTIDE SEQUENCE [LARGE SCALE GENOMIC DNA]</scope>
    <source>
        <strain evidence="3">cv. Nipponbare</strain>
    </source>
</reference>
<dbReference type="Gramene" id="Os08t0216450-00">
    <property type="protein sequence ID" value="Os08t0216450-00"/>
    <property type="gene ID" value="Os08g0216450"/>
</dbReference>
<keyword evidence="3" id="KW-1185">Reference proteome</keyword>
<reference evidence="2 3" key="3">
    <citation type="journal article" date="2013" name="Rice">
        <title>Improvement of the Oryza sativa Nipponbare reference genome using next generation sequence and optical map data.</title>
        <authorList>
            <person name="Kawahara Y."/>
            <person name="de la Bastide M."/>
            <person name="Hamilton J.P."/>
            <person name="Kanamori H."/>
            <person name="McCombie W.R."/>
            <person name="Ouyang S."/>
            <person name="Schwartz D.C."/>
            <person name="Tanaka T."/>
            <person name="Wu J."/>
            <person name="Zhou S."/>
            <person name="Childs K.L."/>
            <person name="Davidson R.M."/>
            <person name="Lin H."/>
            <person name="Quesada-Ocampo L."/>
            <person name="Vaillancourt B."/>
            <person name="Sakai H."/>
            <person name="Lee S.S."/>
            <person name="Kim J."/>
            <person name="Numa H."/>
            <person name="Itoh T."/>
            <person name="Buell C.R."/>
            <person name="Matsumoto T."/>
        </authorList>
    </citation>
    <scope>NUCLEOTIDE SEQUENCE [LARGE SCALE GENOMIC DNA]</scope>
    <source>
        <strain evidence="3">cv. Nipponbare</strain>
    </source>
</reference>
<evidence type="ECO:0000313" key="3">
    <source>
        <dbReference type="Proteomes" id="UP000059680"/>
    </source>
</evidence>
<dbReference type="PaxDb" id="39947-A0A0P0XDL3"/>
<dbReference type="AlphaFoldDB" id="A0A0P0XDL3"/>
<dbReference type="Gramene" id="Os08t0213816-00">
    <property type="protein sequence ID" value="Os08t0213816-00"/>
    <property type="gene ID" value="Os08g0213816"/>
</dbReference>
<feature type="non-terminal residue" evidence="2">
    <location>
        <position position="1"/>
    </location>
</feature>
<protein>
    <submittedName>
        <fullName evidence="1">Os08g0213816 protein</fullName>
    </submittedName>
    <submittedName>
        <fullName evidence="2">Os08g0216450 protein</fullName>
    </submittedName>
</protein>
<evidence type="ECO:0000313" key="2">
    <source>
        <dbReference type="EMBL" id="BAT04351.1"/>
    </source>
</evidence>
<gene>
    <name evidence="1" type="ordered locus">Os08g0213816</name>
    <name evidence="2" type="ordered locus">Os08g0216450</name>
    <name evidence="1" type="ORF">OSNPB_080213816</name>
    <name evidence="2" type="ORF">OSNPB_080216450</name>
</gene>
<reference evidence="2" key="4">
    <citation type="submission" date="2015-10" db="EMBL/GenBank/DDBJ databases">
        <authorList>
            <person name="Sakai H."/>
            <person name="Kawahara Y."/>
            <person name="Matsumoto T."/>
            <person name="Buell C.R."/>
            <person name="Itoh T."/>
        </authorList>
    </citation>
    <scope>NUCLEOTIDE SEQUENCE</scope>
</reference>
<evidence type="ECO:0000313" key="1">
    <source>
        <dbReference type="EMBL" id="BAT04336.1"/>
    </source>
</evidence>
<dbReference type="Proteomes" id="UP000059680">
    <property type="component" value="Chromosome 8"/>
</dbReference>
<accession>A0A0P0XDL3</accession>
<reference evidence="2" key="2">
    <citation type="journal article" date="2013" name="Plant Cell Physiol.">
        <title>Rice Annotation Project Database (RAP-DB): an integrative and interactive database for rice genomics.</title>
        <authorList>
            <person name="Sakai H."/>
            <person name="Lee S.S."/>
            <person name="Tanaka T."/>
            <person name="Numa H."/>
            <person name="Kim J."/>
            <person name="Kawahara Y."/>
            <person name="Wakimoto H."/>
            <person name="Yang C.C."/>
            <person name="Iwamoto M."/>
            <person name="Abe T."/>
            <person name="Yamada Y."/>
            <person name="Muto A."/>
            <person name="Inokuchi H."/>
            <person name="Ikemura T."/>
            <person name="Matsumoto T."/>
            <person name="Sasaki T."/>
            <person name="Itoh T."/>
        </authorList>
    </citation>
    <scope>NUCLEOTIDE SEQUENCE</scope>
</reference>
<dbReference type="EMBL" id="AP014964">
    <property type="protein sequence ID" value="BAT04336.1"/>
    <property type="molecule type" value="Genomic_DNA"/>
</dbReference>
<sequence length="62" mass="7395">YAPPLRLGFISGFSSISWWSLIDKISSAHRSPFVLQHIYQHRRQWLMIISFPKLFSEISQCW</sequence>
<dbReference type="InParanoid" id="A0A0P0XDL3"/>
<dbReference type="EMBL" id="AP014964">
    <property type="protein sequence ID" value="BAT04351.1"/>
    <property type="molecule type" value="Genomic_DNA"/>
</dbReference>
<organism evidence="2 3">
    <name type="scientific">Oryza sativa subsp. japonica</name>
    <name type="common">Rice</name>
    <dbReference type="NCBI Taxonomy" id="39947"/>
    <lineage>
        <taxon>Eukaryota</taxon>
        <taxon>Viridiplantae</taxon>
        <taxon>Streptophyta</taxon>
        <taxon>Embryophyta</taxon>
        <taxon>Tracheophyta</taxon>
        <taxon>Spermatophyta</taxon>
        <taxon>Magnoliopsida</taxon>
        <taxon>Liliopsida</taxon>
        <taxon>Poales</taxon>
        <taxon>Poaceae</taxon>
        <taxon>BOP clade</taxon>
        <taxon>Oryzoideae</taxon>
        <taxon>Oryzeae</taxon>
        <taxon>Oryzinae</taxon>
        <taxon>Oryza</taxon>
        <taxon>Oryza sativa</taxon>
    </lineage>
</organism>